<evidence type="ECO:0000313" key="3">
    <source>
        <dbReference type="Proteomes" id="UP000239415"/>
    </source>
</evidence>
<dbReference type="EMBL" id="PVMZ01000017">
    <property type="protein sequence ID" value="PRX17175.1"/>
    <property type="molecule type" value="Genomic_DNA"/>
</dbReference>
<dbReference type="AlphaFoldDB" id="A0A2T0K2W7"/>
<dbReference type="RefSeq" id="WP_106326105.1">
    <property type="nucleotide sequence ID" value="NZ_BOMO01000059.1"/>
</dbReference>
<reference evidence="2 3" key="1">
    <citation type="submission" date="2018-03" db="EMBL/GenBank/DDBJ databases">
        <title>Genomic Encyclopedia of Archaeal and Bacterial Type Strains, Phase II (KMG-II): from individual species to whole genera.</title>
        <authorList>
            <person name="Goeker M."/>
        </authorList>
    </citation>
    <scope>NUCLEOTIDE SEQUENCE [LARGE SCALE GENOMIC DNA]</scope>
    <source>
        <strain evidence="2 3">DSM 43146</strain>
    </source>
</reference>
<proteinExistence type="predicted"/>
<accession>A0A2T0K2W7</accession>
<name>A0A2T0K2W7_9ACTN</name>
<sequence length="599" mass="63886">MRKIRVGDVAVAPLPGGGFGACQVSGVLPDTVTIHALDWHGPRPPGLDDLRGAGPATVKRHRVRAEVARTSVSRKHNPMPPDFEWIGNLPVPAGVPDTVDTWSGWRTPLLDTVLEREWVELPEEVLAARRRSRAADPLTIDLGNGPVVVSAGLDDLDLTAWPADRPMDPALLPLLPRCHRLRWSGPDRGLVAALRRHPMITDLTWSDAPEIVDLRETRVRHPAVSGKDCREILLPTGTHSLQLDGADEIRRVQADDDGRWLSLHIVAATPHSVPPSGLAGVRSVSLRGAGVLSAATIAGFTEAHTLRLYWESAPGRLDTPDALAEMTGLRLLEMLDAYGLNVEALPGPPVQTPPRPPLPTPPAPPRQALPSAPPQTPPGPPLQTPPSPPLQTPPGQPLQTPPGQPLQTPPSPPLQTPPGQPLQALPTPPLQTPPSQPLQALPTPPLRTLPGPSLQALVVDGLRKSAARALRARYRGSGVTLMLSGAKSDSWLDVHLDNPFRDWADDDPAAGDAACKAYAAAVQALGTLTAPAGPAAAAAAAAEPILRELVKHLNAVDNKFDIIDTLRREEAGDAFMNLAARAGVPPAQADEWFDTWRDF</sequence>
<feature type="region of interest" description="Disordered" evidence="1">
    <location>
        <begin position="345"/>
        <end position="449"/>
    </location>
</feature>
<dbReference type="OrthoDB" id="6556030at2"/>
<evidence type="ECO:0000256" key="1">
    <source>
        <dbReference type="SAM" id="MobiDB-lite"/>
    </source>
</evidence>
<keyword evidence="3" id="KW-1185">Reference proteome</keyword>
<protein>
    <submittedName>
        <fullName evidence="2">Uncharacterized protein</fullName>
    </submittedName>
</protein>
<evidence type="ECO:0000313" key="2">
    <source>
        <dbReference type="EMBL" id="PRX17175.1"/>
    </source>
</evidence>
<dbReference type="PROSITE" id="PS51257">
    <property type="entry name" value="PROKAR_LIPOPROTEIN"/>
    <property type="match status" value="1"/>
</dbReference>
<comment type="caution">
    <text evidence="2">The sequence shown here is derived from an EMBL/GenBank/DDBJ whole genome shotgun (WGS) entry which is preliminary data.</text>
</comment>
<organism evidence="2 3">
    <name type="scientific">Actinoplanes italicus</name>
    <dbReference type="NCBI Taxonomy" id="113567"/>
    <lineage>
        <taxon>Bacteria</taxon>
        <taxon>Bacillati</taxon>
        <taxon>Actinomycetota</taxon>
        <taxon>Actinomycetes</taxon>
        <taxon>Micromonosporales</taxon>
        <taxon>Micromonosporaceae</taxon>
        <taxon>Actinoplanes</taxon>
    </lineage>
</organism>
<gene>
    <name evidence="2" type="ORF">CLV67_117232</name>
</gene>
<dbReference type="Proteomes" id="UP000239415">
    <property type="component" value="Unassembled WGS sequence"/>
</dbReference>
<feature type="compositionally biased region" description="Pro residues" evidence="1">
    <location>
        <begin position="346"/>
        <end position="447"/>
    </location>
</feature>